<organism evidence="5 6">
    <name type="scientific">Candidatus Nomurabacteria bacterium RIFCSPHIGHO2_01_FULL_42_16</name>
    <dbReference type="NCBI Taxonomy" id="1801743"/>
    <lineage>
        <taxon>Bacteria</taxon>
        <taxon>Candidatus Nomuraibacteriota</taxon>
    </lineage>
</organism>
<evidence type="ECO:0000259" key="4">
    <source>
        <dbReference type="PROSITE" id="PS50987"/>
    </source>
</evidence>
<accession>A0A1F6VLW3</accession>
<dbReference type="GO" id="GO:0003677">
    <property type="term" value="F:DNA binding"/>
    <property type="evidence" value="ECO:0007669"/>
    <property type="project" value="UniProtKB-KW"/>
</dbReference>
<reference evidence="5 6" key="1">
    <citation type="journal article" date="2016" name="Nat. Commun.">
        <title>Thousands of microbial genomes shed light on interconnected biogeochemical processes in an aquifer system.</title>
        <authorList>
            <person name="Anantharaman K."/>
            <person name="Brown C.T."/>
            <person name="Hug L.A."/>
            <person name="Sharon I."/>
            <person name="Castelle C.J."/>
            <person name="Probst A.J."/>
            <person name="Thomas B.C."/>
            <person name="Singh A."/>
            <person name="Wilkins M.J."/>
            <person name="Karaoz U."/>
            <person name="Brodie E.L."/>
            <person name="Williams K.H."/>
            <person name="Hubbard S.S."/>
            <person name="Banfield J.F."/>
        </authorList>
    </citation>
    <scope>NUCLEOTIDE SEQUENCE [LARGE SCALE GENOMIC DNA]</scope>
</reference>
<dbReference type="InterPro" id="IPR036390">
    <property type="entry name" value="WH_DNA-bd_sf"/>
</dbReference>
<name>A0A1F6VLW3_9BACT</name>
<evidence type="ECO:0000256" key="2">
    <source>
        <dbReference type="ARBA" id="ARBA00023125"/>
    </source>
</evidence>
<dbReference type="InterPro" id="IPR036388">
    <property type="entry name" value="WH-like_DNA-bd_sf"/>
</dbReference>
<dbReference type="STRING" id="1801743.A2824_01160"/>
<dbReference type="PRINTS" id="PR00778">
    <property type="entry name" value="HTHARSR"/>
</dbReference>
<proteinExistence type="predicted"/>
<evidence type="ECO:0000256" key="3">
    <source>
        <dbReference type="ARBA" id="ARBA00023163"/>
    </source>
</evidence>
<dbReference type="EMBL" id="MFTT01000001">
    <property type="protein sequence ID" value="OGI70670.1"/>
    <property type="molecule type" value="Genomic_DNA"/>
</dbReference>
<dbReference type="PANTHER" id="PTHR43132:SF2">
    <property type="entry name" value="ARSENICAL RESISTANCE OPERON REPRESSOR ARSR-RELATED"/>
    <property type="match status" value="1"/>
</dbReference>
<dbReference type="AlphaFoldDB" id="A0A1F6VLW3"/>
<evidence type="ECO:0000256" key="1">
    <source>
        <dbReference type="ARBA" id="ARBA00023015"/>
    </source>
</evidence>
<dbReference type="NCBIfam" id="NF033788">
    <property type="entry name" value="HTH_metalloreg"/>
    <property type="match status" value="1"/>
</dbReference>
<dbReference type="InterPro" id="IPR051011">
    <property type="entry name" value="Metal_resp_trans_reg"/>
</dbReference>
<gene>
    <name evidence="5" type="ORF">A2824_01160</name>
</gene>
<keyword evidence="1" id="KW-0805">Transcription regulation</keyword>
<evidence type="ECO:0000313" key="6">
    <source>
        <dbReference type="Proteomes" id="UP000178059"/>
    </source>
</evidence>
<dbReference type="Pfam" id="PF01022">
    <property type="entry name" value="HTH_5"/>
    <property type="match status" value="1"/>
</dbReference>
<dbReference type="SMART" id="SM00418">
    <property type="entry name" value="HTH_ARSR"/>
    <property type="match status" value="1"/>
</dbReference>
<keyword evidence="3" id="KW-0804">Transcription</keyword>
<dbReference type="CDD" id="cd00090">
    <property type="entry name" value="HTH_ARSR"/>
    <property type="match status" value="1"/>
</dbReference>
<dbReference type="PANTHER" id="PTHR43132">
    <property type="entry name" value="ARSENICAL RESISTANCE OPERON REPRESSOR ARSR-RELATED"/>
    <property type="match status" value="1"/>
</dbReference>
<dbReference type="GO" id="GO:0003700">
    <property type="term" value="F:DNA-binding transcription factor activity"/>
    <property type="evidence" value="ECO:0007669"/>
    <property type="project" value="InterPro"/>
</dbReference>
<dbReference type="Proteomes" id="UP000178059">
    <property type="component" value="Unassembled WGS sequence"/>
</dbReference>
<sequence>MKEHEKILKALANRRRLQILKYLKDKKLATVTLLAEHIKLSFKSTSKHLAILFGAGIVDKEQKSLSMFYSLANPLPKLAKQVIDLI</sequence>
<dbReference type="InterPro" id="IPR001845">
    <property type="entry name" value="HTH_ArsR_DNA-bd_dom"/>
</dbReference>
<protein>
    <recommendedName>
        <fullName evidence="4">HTH arsR-type domain-containing protein</fullName>
    </recommendedName>
</protein>
<dbReference type="SUPFAM" id="SSF46785">
    <property type="entry name" value="Winged helix' DNA-binding domain"/>
    <property type="match status" value="1"/>
</dbReference>
<dbReference type="Gene3D" id="1.10.10.10">
    <property type="entry name" value="Winged helix-like DNA-binding domain superfamily/Winged helix DNA-binding domain"/>
    <property type="match status" value="1"/>
</dbReference>
<comment type="caution">
    <text evidence="5">The sequence shown here is derived from an EMBL/GenBank/DDBJ whole genome shotgun (WGS) entry which is preliminary data.</text>
</comment>
<keyword evidence="2" id="KW-0238">DNA-binding</keyword>
<feature type="domain" description="HTH arsR-type" evidence="4">
    <location>
        <begin position="1"/>
        <end position="86"/>
    </location>
</feature>
<evidence type="ECO:0000313" key="5">
    <source>
        <dbReference type="EMBL" id="OGI70670.1"/>
    </source>
</evidence>
<dbReference type="PROSITE" id="PS50987">
    <property type="entry name" value="HTH_ARSR_2"/>
    <property type="match status" value="1"/>
</dbReference>
<dbReference type="InterPro" id="IPR011991">
    <property type="entry name" value="ArsR-like_HTH"/>
</dbReference>